<dbReference type="PANTHER" id="PTHR21235:SF2">
    <property type="entry name" value="IMIDAZOLE GLYCEROL PHOSPHATE SYNTHASE HISHF"/>
    <property type="match status" value="1"/>
</dbReference>
<dbReference type="GO" id="GO:0000107">
    <property type="term" value="F:imidazoleglycerol-phosphate synthase activity"/>
    <property type="evidence" value="ECO:0007669"/>
    <property type="project" value="InterPro"/>
</dbReference>
<evidence type="ECO:0000256" key="11">
    <source>
        <dbReference type="ARBA" id="ARBA00030264"/>
    </source>
</evidence>
<dbReference type="PANTHER" id="PTHR21235">
    <property type="entry name" value="IMIDAZOLE GLYCEROL PHOSPHATE SYNTHASE SUBUNIT HISF/H IGP SYNTHASE SUBUNIT HISF/H"/>
    <property type="match status" value="1"/>
</dbReference>
<dbReference type="OrthoDB" id="9781903at2"/>
<evidence type="ECO:0000256" key="3">
    <source>
        <dbReference type="ARBA" id="ARBA00011152"/>
    </source>
</evidence>
<dbReference type="AlphaFoldDB" id="A0A501PAN7"/>
<dbReference type="CDD" id="cd04731">
    <property type="entry name" value="HisF"/>
    <property type="match status" value="1"/>
</dbReference>
<dbReference type="InterPro" id="IPR011060">
    <property type="entry name" value="RibuloseP-bd_barrel"/>
</dbReference>
<dbReference type="InterPro" id="IPR013785">
    <property type="entry name" value="Aldolase_TIM"/>
</dbReference>
<accession>A0A501PAN7</accession>
<evidence type="ECO:0000256" key="6">
    <source>
        <dbReference type="ARBA" id="ARBA00022490"/>
    </source>
</evidence>
<evidence type="ECO:0000313" key="17">
    <source>
        <dbReference type="Proteomes" id="UP000319148"/>
    </source>
</evidence>
<dbReference type="EMBL" id="VFIY01000018">
    <property type="protein sequence ID" value="TPD57413.1"/>
    <property type="molecule type" value="Genomic_DNA"/>
</dbReference>
<comment type="function">
    <text evidence="10">IGPS catalyzes the conversion of PRFAR and glutamine to IGP, AICAR and glutamate. The HisF subunit catalyzes the cyclization activity that produces IGP and AICAR from PRFAR using the ammonia provided by the HisH subunit.</text>
</comment>
<dbReference type="Pfam" id="PF00977">
    <property type="entry name" value="His_biosynth"/>
    <property type="match status" value="1"/>
</dbReference>
<evidence type="ECO:0000256" key="15">
    <source>
        <dbReference type="RuleBase" id="RU003657"/>
    </source>
</evidence>
<dbReference type="UniPathway" id="UPA00031">
    <property type="reaction ID" value="UER00010"/>
</dbReference>
<evidence type="ECO:0000256" key="7">
    <source>
        <dbReference type="ARBA" id="ARBA00022605"/>
    </source>
</evidence>
<dbReference type="NCBIfam" id="TIGR03572">
    <property type="entry name" value="WbuZ"/>
    <property type="match status" value="1"/>
</dbReference>
<dbReference type="InterPro" id="IPR050064">
    <property type="entry name" value="IGPS_HisA/HisF"/>
</dbReference>
<dbReference type="InterPro" id="IPR004651">
    <property type="entry name" value="HisF"/>
</dbReference>
<gene>
    <name evidence="16" type="primary">wbuZ</name>
    <name evidence="16" type="ORF">FIV46_14920</name>
</gene>
<dbReference type="InterPro" id="IPR020021">
    <property type="entry name" value="Glycosyl_amidation-assoc_WbuZ"/>
</dbReference>
<evidence type="ECO:0000256" key="9">
    <source>
        <dbReference type="ARBA" id="ARBA00023239"/>
    </source>
</evidence>
<dbReference type="NCBIfam" id="NF038364">
    <property type="entry name" value="AglZ_HisF2_fam"/>
    <property type="match status" value="1"/>
</dbReference>
<keyword evidence="9" id="KW-0456">Lyase</keyword>
<dbReference type="InterPro" id="IPR006062">
    <property type="entry name" value="His_biosynth"/>
</dbReference>
<dbReference type="Proteomes" id="UP000319148">
    <property type="component" value="Unassembled WGS sequence"/>
</dbReference>
<dbReference type="GO" id="GO:0000105">
    <property type="term" value="P:L-histidine biosynthetic process"/>
    <property type="evidence" value="ECO:0007669"/>
    <property type="project" value="UniProtKB-UniPathway"/>
</dbReference>
<organism evidence="16 17">
    <name type="scientific">Emcibacter nanhaiensis</name>
    <dbReference type="NCBI Taxonomy" id="1505037"/>
    <lineage>
        <taxon>Bacteria</taxon>
        <taxon>Pseudomonadati</taxon>
        <taxon>Pseudomonadota</taxon>
        <taxon>Alphaproteobacteria</taxon>
        <taxon>Emcibacterales</taxon>
        <taxon>Emcibacteraceae</taxon>
        <taxon>Emcibacter</taxon>
    </lineage>
</organism>
<evidence type="ECO:0000256" key="2">
    <source>
        <dbReference type="ARBA" id="ARBA00009667"/>
    </source>
</evidence>
<proteinExistence type="inferred from homology"/>
<comment type="catalytic activity">
    <reaction evidence="14">
        <text>5-[(5-phospho-1-deoxy-D-ribulos-1-ylimino)methylamino]-1-(5-phospho-beta-D-ribosyl)imidazole-4-carboxamide + L-glutamine = D-erythro-1-(imidazol-4-yl)glycerol 3-phosphate + 5-amino-1-(5-phospho-beta-D-ribosyl)imidazole-4-carboxamide + L-glutamate + H(+)</text>
        <dbReference type="Rhea" id="RHEA:24793"/>
        <dbReference type="ChEBI" id="CHEBI:15378"/>
        <dbReference type="ChEBI" id="CHEBI:29985"/>
        <dbReference type="ChEBI" id="CHEBI:58278"/>
        <dbReference type="ChEBI" id="CHEBI:58359"/>
        <dbReference type="ChEBI" id="CHEBI:58475"/>
        <dbReference type="ChEBI" id="CHEBI:58525"/>
        <dbReference type="EC" id="4.3.2.10"/>
    </reaction>
</comment>
<dbReference type="GO" id="GO:0016833">
    <property type="term" value="F:oxo-acid-lyase activity"/>
    <property type="evidence" value="ECO:0007669"/>
    <property type="project" value="InterPro"/>
</dbReference>
<evidence type="ECO:0000313" key="16">
    <source>
        <dbReference type="EMBL" id="TPD57413.1"/>
    </source>
</evidence>
<evidence type="ECO:0000256" key="12">
    <source>
        <dbReference type="ARBA" id="ARBA00031409"/>
    </source>
</evidence>
<evidence type="ECO:0000256" key="4">
    <source>
        <dbReference type="ARBA" id="ARBA00012809"/>
    </source>
</evidence>
<evidence type="ECO:0000256" key="1">
    <source>
        <dbReference type="ARBA" id="ARBA00005091"/>
    </source>
</evidence>
<comment type="subunit">
    <text evidence="3">Heterodimer of HisH and HisF.</text>
</comment>
<sequence>MLSVRVIPTLLLGEGGLVKTVNFKKPKYVGDPINAVKIFNEKEVDEILIADIYASEEGRGPDIDFIKEVASECFMPLCYAGGISNLDQIRAIFKIGVEKVSLNSSVLENLELVSEASKIYGAQSIVVTMDVARNFFGKYSVYGRRGKKNLSLDPVEYAKQAEAAGAGELVINSIDRDGTGKGYDLELIEKISNAVNIPVVACGGAGELQHFREAVDAGASAVAAGSFFVFVGKHRAVLITYPDIKELDRLFGNN</sequence>
<reference evidence="17" key="1">
    <citation type="submission" date="2019-06" db="EMBL/GenBank/DDBJ databases">
        <title>The complete genome of Emcibacter congregatus ZYLT.</title>
        <authorList>
            <person name="Zhao Z."/>
        </authorList>
    </citation>
    <scope>NUCLEOTIDE SEQUENCE [LARGE SCALE GENOMIC DNA]</scope>
    <source>
        <strain evidence="17">MCCC 1A06723</strain>
    </source>
</reference>
<keyword evidence="17" id="KW-1185">Reference proteome</keyword>
<keyword evidence="7 15" id="KW-0028">Amino-acid biosynthesis</keyword>
<protein>
    <recommendedName>
        <fullName evidence="5">Imidazole glycerol phosphate synthase subunit HisF</fullName>
        <ecNumber evidence="4">4.3.2.10</ecNumber>
    </recommendedName>
    <alternativeName>
        <fullName evidence="11">IGP synthase cyclase subunit</fullName>
    </alternativeName>
    <alternativeName>
        <fullName evidence="12">IGP synthase subunit HisF</fullName>
    </alternativeName>
    <alternativeName>
        <fullName evidence="13">ImGP synthase subunit HisF</fullName>
    </alternativeName>
</protein>
<evidence type="ECO:0000256" key="8">
    <source>
        <dbReference type="ARBA" id="ARBA00023102"/>
    </source>
</evidence>
<evidence type="ECO:0000256" key="10">
    <source>
        <dbReference type="ARBA" id="ARBA00025475"/>
    </source>
</evidence>
<comment type="similarity">
    <text evidence="2 15">Belongs to the HisA/HisF family.</text>
</comment>
<dbReference type="EC" id="4.3.2.10" evidence="4"/>
<keyword evidence="6" id="KW-0963">Cytoplasm</keyword>
<evidence type="ECO:0000256" key="14">
    <source>
        <dbReference type="ARBA" id="ARBA00047838"/>
    </source>
</evidence>
<evidence type="ECO:0000256" key="13">
    <source>
        <dbReference type="ARBA" id="ARBA00032401"/>
    </source>
</evidence>
<comment type="caution">
    <text evidence="16">The sequence shown here is derived from an EMBL/GenBank/DDBJ whole genome shotgun (WGS) entry which is preliminary data.</text>
</comment>
<keyword evidence="8 15" id="KW-0368">Histidine biosynthesis</keyword>
<evidence type="ECO:0000256" key="5">
    <source>
        <dbReference type="ARBA" id="ARBA00016318"/>
    </source>
</evidence>
<comment type="pathway">
    <text evidence="1">Amino-acid biosynthesis; L-histidine biosynthesis; L-histidine from 5-phospho-alpha-D-ribose 1-diphosphate: step 5/9.</text>
</comment>
<dbReference type="Gene3D" id="3.20.20.70">
    <property type="entry name" value="Aldolase class I"/>
    <property type="match status" value="1"/>
</dbReference>
<name>A0A501PAN7_9PROT</name>
<dbReference type="SUPFAM" id="SSF51366">
    <property type="entry name" value="Ribulose-phoshate binding barrel"/>
    <property type="match status" value="1"/>
</dbReference>